<dbReference type="GO" id="GO:0010468">
    <property type="term" value="P:regulation of gene expression"/>
    <property type="evidence" value="ECO:0007669"/>
    <property type="project" value="TreeGrafter"/>
</dbReference>
<evidence type="ECO:0000256" key="2">
    <source>
        <dbReference type="ARBA" id="ARBA00010183"/>
    </source>
</evidence>
<organism evidence="11 12">
    <name type="scientific">Paenimyroides viscosum</name>
    <dbReference type="NCBI Taxonomy" id="2488729"/>
    <lineage>
        <taxon>Bacteria</taxon>
        <taxon>Pseudomonadati</taxon>
        <taxon>Bacteroidota</taxon>
        <taxon>Flavobacteriia</taxon>
        <taxon>Flavobacteriales</taxon>
        <taxon>Flavobacteriaceae</taxon>
        <taxon>Paenimyroides</taxon>
    </lineage>
</organism>
<feature type="active site" evidence="8">
    <location>
        <position position="67"/>
    </location>
</feature>
<dbReference type="PROSITE" id="PS00517">
    <property type="entry name" value="RNASE_3_1"/>
    <property type="match status" value="1"/>
</dbReference>
<keyword evidence="8" id="KW-0479">Metal-binding</keyword>
<evidence type="ECO:0000256" key="7">
    <source>
        <dbReference type="ARBA" id="ARBA00022884"/>
    </source>
</evidence>
<comment type="similarity">
    <text evidence="2">Belongs to the ribonuclease III family.</text>
</comment>
<dbReference type="NCBIfam" id="TIGR02191">
    <property type="entry name" value="RNaseIII"/>
    <property type="match status" value="1"/>
</dbReference>
<dbReference type="CDD" id="cd00593">
    <property type="entry name" value="RIBOc"/>
    <property type="match status" value="1"/>
</dbReference>
<dbReference type="GO" id="GO:0008033">
    <property type="term" value="P:tRNA processing"/>
    <property type="evidence" value="ECO:0007669"/>
    <property type="project" value="UniProtKB-KW"/>
</dbReference>
<evidence type="ECO:0000256" key="3">
    <source>
        <dbReference type="ARBA" id="ARBA00022664"/>
    </source>
</evidence>
<dbReference type="CDD" id="cd10845">
    <property type="entry name" value="DSRM_RNAse_III_family"/>
    <property type="match status" value="1"/>
</dbReference>
<evidence type="ECO:0000256" key="1">
    <source>
        <dbReference type="ARBA" id="ARBA00000109"/>
    </source>
</evidence>
<dbReference type="PANTHER" id="PTHR11207">
    <property type="entry name" value="RIBONUCLEASE III"/>
    <property type="match status" value="1"/>
</dbReference>
<keyword evidence="12" id="KW-1185">Reference proteome</keyword>
<dbReference type="Pfam" id="PF00035">
    <property type="entry name" value="dsrm"/>
    <property type="match status" value="1"/>
</dbReference>
<accession>A0A3P1AQJ2</accession>
<dbReference type="InterPro" id="IPR036389">
    <property type="entry name" value="RNase_III_sf"/>
</dbReference>
<feature type="active site" evidence="8">
    <location>
        <position position="135"/>
    </location>
</feature>
<keyword evidence="8" id="KW-0699">rRNA-binding</keyword>
<dbReference type="SUPFAM" id="SSF54768">
    <property type="entry name" value="dsRNA-binding domain-like"/>
    <property type="match status" value="1"/>
</dbReference>
<keyword evidence="8" id="KW-0819">tRNA processing</keyword>
<dbReference type="HAMAP" id="MF_00104">
    <property type="entry name" value="RNase_III"/>
    <property type="match status" value="1"/>
</dbReference>
<dbReference type="Gene3D" id="3.30.160.20">
    <property type="match status" value="1"/>
</dbReference>
<dbReference type="GO" id="GO:0005737">
    <property type="term" value="C:cytoplasm"/>
    <property type="evidence" value="ECO:0007669"/>
    <property type="project" value="UniProtKB-SubCell"/>
</dbReference>
<dbReference type="Pfam" id="PF14622">
    <property type="entry name" value="Ribonucleas_3_3"/>
    <property type="match status" value="1"/>
</dbReference>
<evidence type="ECO:0000256" key="4">
    <source>
        <dbReference type="ARBA" id="ARBA00022722"/>
    </source>
</evidence>
<dbReference type="GO" id="GO:0046872">
    <property type="term" value="F:metal ion binding"/>
    <property type="evidence" value="ECO:0007669"/>
    <property type="project" value="UniProtKB-KW"/>
</dbReference>
<comment type="subunit">
    <text evidence="8">Homodimer.</text>
</comment>
<dbReference type="PROSITE" id="PS50137">
    <property type="entry name" value="DS_RBD"/>
    <property type="match status" value="1"/>
</dbReference>
<dbReference type="GO" id="GO:0019843">
    <property type="term" value="F:rRNA binding"/>
    <property type="evidence" value="ECO:0007669"/>
    <property type="project" value="UniProtKB-KW"/>
</dbReference>
<protein>
    <recommendedName>
        <fullName evidence="8">Ribonuclease 3</fullName>
        <ecNumber evidence="8">3.1.26.3</ecNumber>
    </recommendedName>
    <alternativeName>
        <fullName evidence="8">Ribonuclease III</fullName>
        <shortName evidence="8">RNase III</shortName>
    </alternativeName>
</protein>
<dbReference type="PANTHER" id="PTHR11207:SF0">
    <property type="entry name" value="RIBONUCLEASE 3"/>
    <property type="match status" value="1"/>
</dbReference>
<dbReference type="SMART" id="SM00535">
    <property type="entry name" value="RIBOc"/>
    <property type="match status" value="1"/>
</dbReference>
<comment type="function">
    <text evidence="8">Digests double-stranded RNA. Involved in the processing of primary rRNA transcript to yield the immediate precursors to the large and small rRNAs (23S and 16S). Processes some mRNAs, and tRNAs when they are encoded in the rRNA operon. Processes pre-crRNA and tracrRNA of type II CRISPR loci if present in the organism.</text>
</comment>
<comment type="subcellular location">
    <subcellularLocation>
        <location evidence="8">Cytoplasm</location>
    </subcellularLocation>
</comment>
<feature type="domain" description="DRBM" evidence="9">
    <location>
        <begin position="174"/>
        <end position="242"/>
    </location>
</feature>
<comment type="catalytic activity">
    <reaction evidence="1 8">
        <text>Endonucleolytic cleavage to 5'-phosphomonoester.</text>
        <dbReference type="EC" id="3.1.26.3"/>
    </reaction>
</comment>
<dbReference type="PROSITE" id="PS50142">
    <property type="entry name" value="RNASE_3_2"/>
    <property type="match status" value="1"/>
</dbReference>
<proteinExistence type="inferred from homology"/>
<keyword evidence="8" id="KW-0963">Cytoplasm</keyword>
<feature type="domain" description="RNase III" evidence="10">
    <location>
        <begin position="21"/>
        <end position="146"/>
    </location>
</feature>
<dbReference type="GO" id="GO:0006364">
    <property type="term" value="P:rRNA processing"/>
    <property type="evidence" value="ECO:0007669"/>
    <property type="project" value="UniProtKB-UniRule"/>
</dbReference>
<dbReference type="SUPFAM" id="SSF69065">
    <property type="entry name" value="RNase III domain-like"/>
    <property type="match status" value="1"/>
</dbReference>
<dbReference type="InterPro" id="IPR014720">
    <property type="entry name" value="dsRBD_dom"/>
</dbReference>
<evidence type="ECO:0000256" key="5">
    <source>
        <dbReference type="ARBA" id="ARBA00022759"/>
    </source>
</evidence>
<keyword evidence="8" id="KW-0698">rRNA processing</keyword>
<dbReference type="GO" id="GO:0006397">
    <property type="term" value="P:mRNA processing"/>
    <property type="evidence" value="ECO:0007669"/>
    <property type="project" value="UniProtKB-UniRule"/>
</dbReference>
<evidence type="ECO:0000256" key="6">
    <source>
        <dbReference type="ARBA" id="ARBA00022801"/>
    </source>
</evidence>
<dbReference type="EC" id="3.1.26.3" evidence="8"/>
<gene>
    <name evidence="8 11" type="primary">rnc</name>
    <name evidence="11" type="ORF">EG242_12660</name>
</gene>
<dbReference type="SMART" id="SM00358">
    <property type="entry name" value="DSRM"/>
    <property type="match status" value="1"/>
</dbReference>
<feature type="binding site" evidence="8">
    <location>
        <position position="135"/>
    </location>
    <ligand>
        <name>Mg(2+)</name>
        <dbReference type="ChEBI" id="CHEBI:18420"/>
    </ligand>
</feature>
<dbReference type="Proteomes" id="UP000268372">
    <property type="component" value="Unassembled WGS sequence"/>
</dbReference>
<dbReference type="Gene3D" id="1.10.1520.10">
    <property type="entry name" value="Ribonuclease III domain"/>
    <property type="match status" value="1"/>
</dbReference>
<dbReference type="OrthoDB" id="9805026at2"/>
<dbReference type="AlphaFoldDB" id="A0A3P1AQJ2"/>
<dbReference type="GO" id="GO:0004525">
    <property type="term" value="F:ribonuclease III activity"/>
    <property type="evidence" value="ECO:0007669"/>
    <property type="project" value="UniProtKB-UniRule"/>
</dbReference>
<keyword evidence="6 8" id="KW-0378">Hydrolase</keyword>
<dbReference type="InterPro" id="IPR011907">
    <property type="entry name" value="RNase_III"/>
</dbReference>
<keyword evidence="8" id="KW-0460">Magnesium</keyword>
<evidence type="ECO:0000313" key="11">
    <source>
        <dbReference type="EMBL" id="RRA91231.1"/>
    </source>
</evidence>
<evidence type="ECO:0000256" key="8">
    <source>
        <dbReference type="HAMAP-Rule" id="MF_00104"/>
    </source>
</evidence>
<reference evidence="11 12" key="1">
    <citation type="submission" date="2018-11" db="EMBL/GenBank/DDBJ databases">
        <title>Flavobacterium sp. nov., YIM 102796 draft genome.</title>
        <authorList>
            <person name="Li G."/>
            <person name="Jiang Y."/>
        </authorList>
    </citation>
    <scope>NUCLEOTIDE SEQUENCE [LARGE SCALE GENOMIC DNA]</scope>
    <source>
        <strain evidence="11 12">YIM 102796</strain>
    </source>
</reference>
<keyword evidence="7 8" id="KW-0694">RNA-binding</keyword>
<keyword evidence="3 8" id="KW-0507">mRNA processing</keyword>
<name>A0A3P1AQJ2_9FLAO</name>
<keyword evidence="4 8" id="KW-0540">Nuclease</keyword>
<dbReference type="RefSeq" id="WP_124900230.1">
    <property type="nucleotide sequence ID" value="NZ_RQTJ01000035.1"/>
</dbReference>
<keyword evidence="5 8" id="KW-0255">Endonuclease</keyword>
<sequence>MNWLKKILIKKSPTNNSGIFCSEISNIIGYKPKNILLFETAFTHRSLNKVTITGNALNYERLEFLGDAILGSVIAAFLYNNAPKGDEGYLTQMRSKIVNRSYLNSIGKKLRLIDLIKTKANIANFGDNINGNLLEALIGAIYIDEGFTACEKFIYKNILVDFKDLEHLENKISSYKSLFIEYCQKNKYTFKFENCEDEGKDHVKHFTVKLYFNDLVIARARATSKKKAEEKAAHRAFFVLQNQMESY</sequence>
<dbReference type="GO" id="GO:0003725">
    <property type="term" value="F:double-stranded RNA binding"/>
    <property type="evidence" value="ECO:0007669"/>
    <property type="project" value="TreeGrafter"/>
</dbReference>
<feature type="binding site" evidence="8">
    <location>
        <position position="132"/>
    </location>
    <ligand>
        <name>Mg(2+)</name>
        <dbReference type="ChEBI" id="CHEBI:18420"/>
    </ligand>
</feature>
<evidence type="ECO:0000259" key="9">
    <source>
        <dbReference type="PROSITE" id="PS50137"/>
    </source>
</evidence>
<dbReference type="EMBL" id="RQTJ01000035">
    <property type="protein sequence ID" value="RRA91231.1"/>
    <property type="molecule type" value="Genomic_DNA"/>
</dbReference>
<comment type="caution">
    <text evidence="11">The sequence shown here is derived from an EMBL/GenBank/DDBJ whole genome shotgun (WGS) entry which is preliminary data.</text>
</comment>
<evidence type="ECO:0000259" key="10">
    <source>
        <dbReference type="PROSITE" id="PS50142"/>
    </source>
</evidence>
<evidence type="ECO:0000313" key="12">
    <source>
        <dbReference type="Proteomes" id="UP000268372"/>
    </source>
</evidence>
<dbReference type="InterPro" id="IPR000999">
    <property type="entry name" value="RNase_III_dom"/>
</dbReference>
<feature type="binding site" evidence="8">
    <location>
        <position position="63"/>
    </location>
    <ligand>
        <name>Mg(2+)</name>
        <dbReference type="ChEBI" id="CHEBI:18420"/>
    </ligand>
</feature>
<comment type="cofactor">
    <cofactor evidence="8">
        <name>Mg(2+)</name>
        <dbReference type="ChEBI" id="CHEBI:18420"/>
    </cofactor>
</comment>